<protein>
    <recommendedName>
        <fullName evidence="4">Short-chain dehydrogenase/reductase SDR</fullName>
    </recommendedName>
</protein>
<dbReference type="SUPFAM" id="SSF51735">
    <property type="entry name" value="NAD(P)-binding Rossmann-fold domains"/>
    <property type="match status" value="1"/>
</dbReference>
<dbReference type="PRINTS" id="PR00081">
    <property type="entry name" value="GDHRDH"/>
</dbReference>
<comment type="similarity">
    <text evidence="1">Belongs to the short-chain dehydrogenases/reductases (SDR) family.</text>
</comment>
<dbReference type="Pfam" id="PF13561">
    <property type="entry name" value="adh_short_C2"/>
    <property type="match status" value="1"/>
</dbReference>
<name>A0A212JWG0_9DELT</name>
<evidence type="ECO:0008006" key="4">
    <source>
        <dbReference type="Google" id="ProtNLM"/>
    </source>
</evidence>
<dbReference type="InterPro" id="IPR002347">
    <property type="entry name" value="SDR_fam"/>
</dbReference>
<dbReference type="PANTHER" id="PTHR43639:SF1">
    <property type="entry name" value="SHORT-CHAIN DEHYDROGENASE_REDUCTASE FAMILY PROTEIN"/>
    <property type="match status" value="1"/>
</dbReference>
<evidence type="ECO:0000256" key="2">
    <source>
        <dbReference type="ARBA" id="ARBA00023002"/>
    </source>
</evidence>
<evidence type="ECO:0000256" key="1">
    <source>
        <dbReference type="ARBA" id="ARBA00006484"/>
    </source>
</evidence>
<dbReference type="EMBL" id="FLUQ01000002">
    <property type="protein sequence ID" value="SBW03791.1"/>
    <property type="molecule type" value="Genomic_DNA"/>
</dbReference>
<keyword evidence="2" id="KW-0560">Oxidoreductase</keyword>
<evidence type="ECO:0000313" key="3">
    <source>
        <dbReference type="EMBL" id="SBW03791.1"/>
    </source>
</evidence>
<sequence>MSEFSGKIYVVAGASSGIGRSVSLELARLGANVVLIARNSAPLEKLLGEMDKGCHTILPFDMARVNDIQGMIEGVYAQYGQLDGCVYCVGTGPWARLRDTLPDMMQEAMLLNCTAFVELVRWIIRKKKKAQGMRIVGISSLASETREKYYAAYAASKAAMEASIRCIATELIAKNATINAVRPGFVATPRLAALEDVTGDVEATIKANGFQPQGLISPEDVARMAVYLLSDAAKSITGACLPVNGGAAC</sequence>
<organism evidence="3">
    <name type="scientific">uncultured delta proteobacterium</name>
    <dbReference type="NCBI Taxonomy" id="34034"/>
    <lineage>
        <taxon>Bacteria</taxon>
        <taxon>Deltaproteobacteria</taxon>
        <taxon>environmental samples</taxon>
    </lineage>
</organism>
<dbReference type="InterPro" id="IPR036291">
    <property type="entry name" value="NAD(P)-bd_dom_sf"/>
</dbReference>
<reference evidence="3" key="1">
    <citation type="submission" date="2016-04" db="EMBL/GenBank/DDBJ databases">
        <authorList>
            <person name="Evans L.H."/>
            <person name="Alamgir A."/>
            <person name="Owens N."/>
            <person name="Weber N.D."/>
            <person name="Virtaneva K."/>
            <person name="Barbian K."/>
            <person name="Babar A."/>
            <person name="Rosenke K."/>
        </authorList>
    </citation>
    <scope>NUCLEOTIDE SEQUENCE</scope>
    <source>
        <strain evidence="3">86</strain>
    </source>
</reference>
<dbReference type="Gene3D" id="3.40.50.720">
    <property type="entry name" value="NAD(P)-binding Rossmann-like Domain"/>
    <property type="match status" value="1"/>
</dbReference>
<dbReference type="CDD" id="cd05233">
    <property type="entry name" value="SDR_c"/>
    <property type="match status" value="1"/>
</dbReference>
<dbReference type="PANTHER" id="PTHR43639">
    <property type="entry name" value="OXIDOREDUCTASE, SHORT-CHAIN DEHYDROGENASE/REDUCTASE FAMILY (AFU_ORTHOLOGUE AFUA_5G02870)"/>
    <property type="match status" value="1"/>
</dbReference>
<gene>
    <name evidence="3" type="ORF">KL86DPRO_20204</name>
</gene>
<dbReference type="AlphaFoldDB" id="A0A212JWG0"/>
<accession>A0A212JWG0</accession>
<proteinExistence type="inferred from homology"/>
<dbReference type="GO" id="GO:0016491">
    <property type="term" value="F:oxidoreductase activity"/>
    <property type="evidence" value="ECO:0007669"/>
    <property type="project" value="UniProtKB-KW"/>
</dbReference>